<comment type="caution">
    <text evidence="1">The sequence shown here is derived from an EMBL/GenBank/DDBJ whole genome shotgun (WGS) entry which is preliminary data.</text>
</comment>
<dbReference type="RefSeq" id="WP_146431129.1">
    <property type="nucleotide sequence ID" value="NZ_SJPF01000002.1"/>
</dbReference>
<dbReference type="EMBL" id="SJPF01000002">
    <property type="protein sequence ID" value="TWT34676.1"/>
    <property type="molecule type" value="Genomic_DNA"/>
</dbReference>
<dbReference type="AlphaFoldDB" id="A0A5C5V7Z7"/>
<reference evidence="1 2" key="1">
    <citation type="submission" date="2019-02" db="EMBL/GenBank/DDBJ databases">
        <title>Deep-cultivation of Planctomycetes and their phenomic and genomic characterization uncovers novel biology.</title>
        <authorList>
            <person name="Wiegand S."/>
            <person name="Jogler M."/>
            <person name="Boedeker C."/>
            <person name="Pinto D."/>
            <person name="Vollmers J."/>
            <person name="Rivas-Marin E."/>
            <person name="Kohn T."/>
            <person name="Peeters S.H."/>
            <person name="Heuer A."/>
            <person name="Rast P."/>
            <person name="Oberbeckmann S."/>
            <person name="Bunk B."/>
            <person name="Jeske O."/>
            <person name="Meyerdierks A."/>
            <person name="Storesund J.E."/>
            <person name="Kallscheuer N."/>
            <person name="Luecker S."/>
            <person name="Lage O.M."/>
            <person name="Pohl T."/>
            <person name="Merkel B.J."/>
            <person name="Hornburger P."/>
            <person name="Mueller R.-W."/>
            <person name="Bruemmer F."/>
            <person name="Labrenz M."/>
            <person name="Spormann A.M."/>
            <person name="Op Den Camp H."/>
            <person name="Overmann J."/>
            <person name="Amann R."/>
            <person name="Jetten M.S.M."/>
            <person name="Mascher T."/>
            <person name="Medema M.H."/>
            <person name="Devos D.P."/>
            <person name="Kaster A.-K."/>
            <person name="Ovreas L."/>
            <person name="Rohde M."/>
            <person name="Galperin M.Y."/>
            <person name="Jogler C."/>
        </authorList>
    </citation>
    <scope>NUCLEOTIDE SEQUENCE [LARGE SCALE GENOMIC DNA]</scope>
    <source>
        <strain evidence="1 2">Enr8</strain>
    </source>
</reference>
<keyword evidence="2" id="KW-1185">Reference proteome</keyword>
<accession>A0A5C5V7Z7</accession>
<proteinExistence type="predicted"/>
<evidence type="ECO:0000313" key="1">
    <source>
        <dbReference type="EMBL" id="TWT34676.1"/>
    </source>
</evidence>
<evidence type="ECO:0000313" key="2">
    <source>
        <dbReference type="Proteomes" id="UP000318878"/>
    </source>
</evidence>
<protein>
    <submittedName>
        <fullName evidence="1">Uncharacterized protein</fullName>
    </submittedName>
</protein>
<dbReference type="Proteomes" id="UP000318878">
    <property type="component" value="Unassembled WGS sequence"/>
</dbReference>
<gene>
    <name evidence="1" type="ORF">Enr8_20890</name>
</gene>
<name>A0A5C5V7Z7_9BACT</name>
<sequence length="83" mass="9957">MDYRQYTDKVERYFARLGEDCPVYKANLQAIRLWKSLLKRQSISNAELPQLTDLMQSESLGDNCAQSDMRYFFEKWRSRRSLP</sequence>
<organism evidence="1 2">
    <name type="scientific">Blastopirellula retiformator</name>
    <dbReference type="NCBI Taxonomy" id="2527970"/>
    <lineage>
        <taxon>Bacteria</taxon>
        <taxon>Pseudomonadati</taxon>
        <taxon>Planctomycetota</taxon>
        <taxon>Planctomycetia</taxon>
        <taxon>Pirellulales</taxon>
        <taxon>Pirellulaceae</taxon>
        <taxon>Blastopirellula</taxon>
    </lineage>
</organism>